<organism evidence="3 4">
    <name type="scientific">Bionectria ochroleuca</name>
    <name type="common">Gliocladium roseum</name>
    <dbReference type="NCBI Taxonomy" id="29856"/>
    <lineage>
        <taxon>Eukaryota</taxon>
        <taxon>Fungi</taxon>
        <taxon>Dikarya</taxon>
        <taxon>Ascomycota</taxon>
        <taxon>Pezizomycotina</taxon>
        <taxon>Sordariomycetes</taxon>
        <taxon>Hypocreomycetidae</taxon>
        <taxon>Hypocreales</taxon>
        <taxon>Bionectriaceae</taxon>
        <taxon>Clonostachys</taxon>
    </lineage>
</organism>
<feature type="compositionally biased region" description="Acidic residues" evidence="1">
    <location>
        <begin position="498"/>
        <end position="508"/>
    </location>
</feature>
<dbReference type="EMBL" id="CABFNS010000915">
    <property type="protein sequence ID" value="VUC35623.1"/>
    <property type="molecule type" value="Genomic_DNA"/>
</dbReference>
<evidence type="ECO:0000259" key="2">
    <source>
        <dbReference type="SMART" id="SM00355"/>
    </source>
</evidence>
<proteinExistence type="predicted"/>
<feature type="compositionally biased region" description="Low complexity" evidence="1">
    <location>
        <begin position="246"/>
        <end position="255"/>
    </location>
</feature>
<sequence>MVVNSEPSLELEGPTVAASANQCLESFQQSLFSASSVHPRDISMVEDQLARFSSWATSIGVFAPGSASMDHRLRYAPEVQSVVTGLLESLNYRVQTCSKTLTQLAESTTKDVSTTASERLGQTFLDIAAEITRLNKISNTIRRASKDTQVLKASNFQIKDDEGQDVEPLLLSQFEHHIGDCFPDITETIRQRLAQAMLLRRKRILYRRHRQGNTFIRSEKNISQASVTLPDAHPRAIAPVQATSTQQDDQGAQARPAPPAATSQVRSATTLAPEKFKMVSSSPSIVSASRTIASGKHQVLIYPSAPGFAAKRRYENLRIQRVLEAAGKPTESSLQEQLESDLQAIGEITCPYCLYALPASEVFNERKWQNHVKNDLDPYVCLFEDCDQPDVLYTHSDEWLVHLHQHGKVWRCSSHREAGPFSTIQDYIQHMREVHNTKFSDKQLRVVANRNTRKASKLFTSCPLCGRPESEVDGRMEDHLAGHLRSLALKSLPSYQDEIPDEMDEGNDSIDGSRPRSRSTIKEMEEETRGEYYSGEETKIKQRCTYPDCGKAFKDLKAHMLTHQNERPERCPVQTCKYHTKGFAHKNDKNRHILTHYKGTMVCGFCPEPSLATQKSFSRVNFFKKHLTACHGVGQTPPNSRKKGSGYTPEPTGKCSACSQTFFPQTFYEHLDDCLLRIIQQEHPCEEMRRDGDGSFRDHWTPELDQEIPVNFLGKVHSELDLNGSDARAASEFFDNIVFKESLAAPDDDPILQSMLQQKQARKEFIEARTNDNSGLPTNQHVVSSSTDPVEESSRQDEVDGVALLRPVNAAAEDAQAATSGQGAAADSHQQPRPALLNVSRRYERYDFDRFDHLGSRASVATTSIGKMTIDCQFLFKKSQWGVLGYDRAPAGIIYMDLNFEKPQGCRVKSITVTVTLDEHDECLDPYKTPEHQGDYKSNCPVQMTEWYGPKQLVGEEKSTKLMSIAHGNQIPGGGAGDFSGNSEKPFRSSARWSFNSQLLPGKDTWTYKTLRWDLTNNEEDSQAFRNNRIHTAFCFQHVGQPILMKVGIEGKLENWDQKFKSIRKFGFKKNNHQAATLIDLRKPEAFQKSLDELARGLPREMELANSQAIPIEIPYTAPVSL</sequence>
<protein>
    <recommendedName>
        <fullName evidence="2">C2H2-type domain-containing protein</fullName>
    </recommendedName>
</protein>
<feature type="region of interest" description="Disordered" evidence="1">
    <location>
        <begin position="497"/>
        <end position="533"/>
    </location>
</feature>
<name>A0ABY6UW18_BIOOC</name>
<dbReference type="PANTHER" id="PTHR35391">
    <property type="entry name" value="C2H2-TYPE DOMAIN-CONTAINING PROTEIN-RELATED"/>
    <property type="match status" value="1"/>
</dbReference>
<feature type="domain" description="C2H2-type" evidence="2">
    <location>
        <begin position="379"/>
        <end position="406"/>
    </location>
</feature>
<keyword evidence="4" id="KW-1185">Reference proteome</keyword>
<dbReference type="InterPro" id="IPR013087">
    <property type="entry name" value="Znf_C2H2_type"/>
</dbReference>
<evidence type="ECO:0000313" key="4">
    <source>
        <dbReference type="Proteomes" id="UP000766486"/>
    </source>
</evidence>
<feature type="region of interest" description="Disordered" evidence="1">
    <location>
        <begin position="241"/>
        <end position="267"/>
    </location>
</feature>
<feature type="domain" description="C2H2-type" evidence="2">
    <location>
        <begin position="542"/>
        <end position="563"/>
    </location>
</feature>
<feature type="compositionally biased region" description="Basic and acidic residues" evidence="1">
    <location>
        <begin position="520"/>
        <end position="533"/>
    </location>
</feature>
<feature type="domain" description="C2H2-type" evidence="2">
    <location>
        <begin position="569"/>
        <end position="596"/>
    </location>
</feature>
<gene>
    <name evidence="3" type="ORF">CLO192961_LOCUS422028</name>
</gene>
<feature type="domain" description="C2H2-type" evidence="2">
    <location>
        <begin position="601"/>
        <end position="631"/>
    </location>
</feature>
<feature type="compositionally biased region" description="Polar residues" evidence="1">
    <location>
        <begin position="771"/>
        <end position="788"/>
    </location>
</feature>
<reference evidence="3 4" key="1">
    <citation type="submission" date="2019-06" db="EMBL/GenBank/DDBJ databases">
        <authorList>
            <person name="Broberg M."/>
        </authorList>
    </citation>
    <scope>NUCLEOTIDE SEQUENCE [LARGE SCALE GENOMIC DNA]</scope>
</reference>
<dbReference type="PANTHER" id="PTHR35391:SF7">
    <property type="entry name" value="C2H2-TYPE DOMAIN-CONTAINING PROTEIN"/>
    <property type="match status" value="1"/>
</dbReference>
<dbReference type="Proteomes" id="UP000766486">
    <property type="component" value="Unassembled WGS sequence"/>
</dbReference>
<feature type="region of interest" description="Disordered" evidence="1">
    <location>
        <begin position="813"/>
        <end position="833"/>
    </location>
</feature>
<evidence type="ECO:0000313" key="3">
    <source>
        <dbReference type="EMBL" id="VUC35623.1"/>
    </source>
</evidence>
<feature type="region of interest" description="Disordered" evidence="1">
    <location>
        <begin position="769"/>
        <end position="795"/>
    </location>
</feature>
<accession>A0ABY6UW18</accession>
<comment type="caution">
    <text evidence="3">The sequence shown here is derived from an EMBL/GenBank/DDBJ whole genome shotgun (WGS) entry which is preliminary data.</text>
</comment>
<dbReference type="Gene3D" id="3.30.160.60">
    <property type="entry name" value="Classic Zinc Finger"/>
    <property type="match status" value="1"/>
</dbReference>
<dbReference type="SMART" id="SM00355">
    <property type="entry name" value="ZnF_C2H2"/>
    <property type="match status" value="5"/>
</dbReference>
<feature type="domain" description="C2H2-type" evidence="2">
    <location>
        <begin position="460"/>
        <end position="483"/>
    </location>
</feature>
<feature type="compositionally biased region" description="Low complexity" evidence="1">
    <location>
        <begin position="814"/>
        <end position="828"/>
    </location>
</feature>
<evidence type="ECO:0000256" key="1">
    <source>
        <dbReference type="SAM" id="MobiDB-lite"/>
    </source>
</evidence>